<gene>
    <name evidence="1" type="ORF">D9611_003209</name>
</gene>
<reference evidence="1 2" key="1">
    <citation type="journal article" date="2020" name="ISME J.">
        <title>Uncovering the hidden diversity of litter-decomposition mechanisms in mushroom-forming fungi.</title>
        <authorList>
            <person name="Floudas D."/>
            <person name="Bentzer J."/>
            <person name="Ahren D."/>
            <person name="Johansson T."/>
            <person name="Persson P."/>
            <person name="Tunlid A."/>
        </authorList>
    </citation>
    <scope>NUCLEOTIDE SEQUENCE [LARGE SCALE GENOMIC DNA]</scope>
    <source>
        <strain evidence="1 2">CBS 175.51</strain>
    </source>
</reference>
<dbReference type="Proteomes" id="UP000541558">
    <property type="component" value="Unassembled WGS sequence"/>
</dbReference>
<dbReference type="AlphaFoldDB" id="A0A8H5FHK0"/>
<accession>A0A8H5FHK0</accession>
<dbReference type="InterPro" id="IPR008775">
    <property type="entry name" value="Phytyl_CoA_dOase-like"/>
</dbReference>
<dbReference type="EMBL" id="JAACJK010000057">
    <property type="protein sequence ID" value="KAF5336837.1"/>
    <property type="molecule type" value="Genomic_DNA"/>
</dbReference>
<comment type="caution">
    <text evidence="1">The sequence shown here is derived from an EMBL/GenBank/DDBJ whole genome shotgun (WGS) entry which is preliminary data.</text>
</comment>
<evidence type="ECO:0000313" key="1">
    <source>
        <dbReference type="EMBL" id="KAF5336837.1"/>
    </source>
</evidence>
<keyword evidence="2" id="KW-1185">Reference proteome</keyword>
<dbReference type="Pfam" id="PF05721">
    <property type="entry name" value="PhyH"/>
    <property type="match status" value="1"/>
</dbReference>
<dbReference type="SUPFAM" id="SSF51197">
    <property type="entry name" value="Clavaminate synthase-like"/>
    <property type="match status" value="1"/>
</dbReference>
<organism evidence="1 2">
    <name type="scientific">Ephemerocybe angulata</name>
    <dbReference type="NCBI Taxonomy" id="980116"/>
    <lineage>
        <taxon>Eukaryota</taxon>
        <taxon>Fungi</taxon>
        <taxon>Dikarya</taxon>
        <taxon>Basidiomycota</taxon>
        <taxon>Agaricomycotina</taxon>
        <taxon>Agaricomycetes</taxon>
        <taxon>Agaricomycetidae</taxon>
        <taxon>Agaricales</taxon>
        <taxon>Agaricineae</taxon>
        <taxon>Psathyrellaceae</taxon>
        <taxon>Ephemerocybe</taxon>
    </lineage>
</organism>
<sequence length="322" mass="36401">MANGYRYLSSEDVSHFLEHGYIIIKSAFTKEKANKWTGALWTRLGLSPSDKSTWTKERIHMPVHGREKVETFAPKAWAAIQDLLGGEERIDEAASTWGNSFIVNLGTPELEAATDTIAPQDLDNWHVDGDFFVHYLDSPEQALLVIPIFSDILPRGGGTMISPDGLDLMARYLAAHPEGVIPEDLTFIPSTSTVEPRCDDPGFWSHLQEIKKCQRFVELTGEVGDVVLMHPLMVHSASKNYLRIPRVITNPPVGLKEPFKFNRDDPELYSLVERKTLLALGVERLDFKPTTKRKRIIPARVLLQQKMLEEEKARLKTMSPEQ</sequence>
<protein>
    <submittedName>
        <fullName evidence="1">Uncharacterized protein</fullName>
    </submittedName>
</protein>
<evidence type="ECO:0000313" key="2">
    <source>
        <dbReference type="Proteomes" id="UP000541558"/>
    </source>
</evidence>
<proteinExistence type="predicted"/>
<dbReference type="OrthoDB" id="4664297at2759"/>
<name>A0A8H5FHK0_9AGAR</name>
<dbReference type="Gene3D" id="2.60.120.620">
    <property type="entry name" value="q2cbj1_9rhob like domain"/>
    <property type="match status" value="1"/>
</dbReference>